<dbReference type="InterPro" id="IPR016181">
    <property type="entry name" value="Acyl_CoA_acyltransferase"/>
</dbReference>
<dbReference type="EMBL" id="JYIJ01000019">
    <property type="protein sequence ID" value="KWW97551.1"/>
    <property type="molecule type" value="Genomic_DNA"/>
</dbReference>
<evidence type="ECO:0000313" key="11">
    <source>
        <dbReference type="Proteomes" id="UP000070598"/>
    </source>
</evidence>
<feature type="transmembrane region" description="Helical" evidence="6">
    <location>
        <begin position="12"/>
        <end position="32"/>
    </location>
</feature>
<evidence type="ECO:0000256" key="4">
    <source>
        <dbReference type="ARBA" id="ARBA00022989"/>
    </source>
</evidence>
<name>A0A132NFJ4_9ACTN</name>
<accession>A0A132NFJ4</accession>
<evidence type="ECO:0000313" key="12">
    <source>
        <dbReference type="Proteomes" id="UP000070659"/>
    </source>
</evidence>
<dbReference type="AlphaFoldDB" id="A0A132NFJ4"/>
<sequence>MERRRRRTWVPRLAGLACYLIGFMDIAGAIFHRFRAHVHPLAQVVPGVVTSAAAAGTIIAGVLLLLLAKALRRRKRRAWRAVVALLALSVVLHVVRGQGLIDALVSGILLAILIKNRKEFYALGDPRTRWRAVGVFVLLSAVSVLLGLVIVAAAHPPVTATFQARVEHVLYGLVGFPGPLDFRTERGDHFVAITLFGLGLLTAVTTAYLALRPAEPRPYLTPEDEERVRKLLATPHGAHDSLGYFALRHDKSVIWSPTGKSCVAYRVVSGVMLASGDPLGDYEAWPGAIQRFMQEADRHAWVPAVMGCSELGGEIWCREAGLDALELGDEAVVDVTAFSLQGRSMRNVRQMVNRIERQGYSCQMRRVREIPPEERAELARLADSWRSGETERGFSMALGRIGGATDGECVVVTACKDGAVRGLLQFVPWGPDGLSLDLMRRDRDADPGVNELMIVHALREASSLGVRRISLNFAVFRSALARGERLGAWPLLRLCRKILLFLSRWFQIESLYKFNAKFQPAWQPRYLVYPSAGDLPRIVLAILEAEAFLVPPKPWRRRARPRVEREPVPAHP</sequence>
<dbReference type="SUPFAM" id="SSF55729">
    <property type="entry name" value="Acyl-CoA N-acyltransferases (Nat)"/>
    <property type="match status" value="1"/>
</dbReference>
<comment type="caution">
    <text evidence="10">The sequence shown here is derived from an EMBL/GenBank/DDBJ whole genome shotgun (WGS) entry which is preliminary data.</text>
</comment>
<keyword evidence="3 6" id="KW-0812">Transmembrane</keyword>
<evidence type="ECO:0000256" key="5">
    <source>
        <dbReference type="ARBA" id="ARBA00023136"/>
    </source>
</evidence>
<evidence type="ECO:0000313" key="10">
    <source>
        <dbReference type="EMBL" id="KWX08888.1"/>
    </source>
</evidence>
<dbReference type="InterPro" id="IPR024320">
    <property type="entry name" value="LPG_synthase_C"/>
</dbReference>
<feature type="transmembrane region" description="Helical" evidence="6">
    <location>
        <begin position="44"/>
        <end position="66"/>
    </location>
</feature>
<reference evidence="11" key="1">
    <citation type="submission" date="2015-02" db="EMBL/GenBank/DDBJ databases">
        <title>Physiological reanalysis, assessment of diazotrophy, and genome sequences of multiple isolates of Streptomyces thermoautotrophicus.</title>
        <authorList>
            <person name="MacKellar D.C."/>
            <person name="Lieber L."/>
            <person name="Norman J."/>
            <person name="Bolger A."/>
            <person name="Tobin C."/>
            <person name="Murray J.W."/>
            <person name="Friesen M."/>
            <person name="Prell J."/>
        </authorList>
    </citation>
    <scope>NUCLEOTIDE SEQUENCE [LARGE SCALE GENOMIC DNA]</scope>
    <source>
        <strain evidence="11">UBT1</strain>
    </source>
</reference>
<dbReference type="EMBL" id="JYIK01000925">
    <property type="protein sequence ID" value="KWX08888.1"/>
    <property type="molecule type" value="Genomic_DNA"/>
</dbReference>
<dbReference type="Pfam" id="PF16995">
    <property type="entry name" value="tRNA-synt_2_TM"/>
    <property type="match status" value="1"/>
</dbReference>
<evidence type="ECO:0000256" key="3">
    <source>
        <dbReference type="ARBA" id="ARBA00022692"/>
    </source>
</evidence>
<feature type="domain" description="Lysyl-tRNA synthetase N-terminal transmembrane region" evidence="8">
    <location>
        <begin position="6"/>
        <end position="204"/>
    </location>
</feature>
<evidence type="ECO:0000259" key="8">
    <source>
        <dbReference type="Pfam" id="PF16995"/>
    </source>
</evidence>
<dbReference type="Pfam" id="PF09924">
    <property type="entry name" value="LPG_synthase_C"/>
    <property type="match status" value="1"/>
</dbReference>
<comment type="subcellular location">
    <subcellularLocation>
        <location evidence="1">Cell membrane</location>
        <topology evidence="1">Multi-pass membrane protein</topology>
    </subcellularLocation>
</comment>
<evidence type="ECO:0000259" key="7">
    <source>
        <dbReference type="Pfam" id="PF09924"/>
    </source>
</evidence>
<feature type="transmembrane region" description="Helical" evidence="6">
    <location>
        <begin position="130"/>
        <end position="154"/>
    </location>
</feature>
<protein>
    <submittedName>
        <fullName evidence="10">Membrane protein</fullName>
    </submittedName>
</protein>
<dbReference type="PANTHER" id="PTHR34697:SF2">
    <property type="entry name" value="PHOSPHATIDYLGLYCEROL LYSYLTRANSFERASE"/>
    <property type="match status" value="1"/>
</dbReference>
<evidence type="ECO:0000256" key="2">
    <source>
        <dbReference type="ARBA" id="ARBA00022475"/>
    </source>
</evidence>
<feature type="domain" description="Phosphatidylglycerol lysyltransferase C-terminal" evidence="7">
    <location>
        <begin position="235"/>
        <end position="529"/>
    </location>
</feature>
<evidence type="ECO:0000256" key="6">
    <source>
        <dbReference type="SAM" id="Phobius"/>
    </source>
</evidence>
<feature type="transmembrane region" description="Helical" evidence="6">
    <location>
        <begin position="78"/>
        <end position="95"/>
    </location>
</feature>
<feature type="transmembrane region" description="Helical" evidence="6">
    <location>
        <begin position="190"/>
        <end position="211"/>
    </location>
</feature>
<evidence type="ECO:0000313" key="9">
    <source>
        <dbReference type="EMBL" id="KWW97551.1"/>
    </source>
</evidence>
<dbReference type="PATRIC" id="fig|1469144.8.peg.233"/>
<proteinExistence type="predicted"/>
<dbReference type="InterPro" id="IPR031553">
    <property type="entry name" value="tRNA-synt_2_TM"/>
</dbReference>
<dbReference type="GO" id="GO:0016755">
    <property type="term" value="F:aminoacyltransferase activity"/>
    <property type="evidence" value="ECO:0007669"/>
    <property type="project" value="TreeGrafter"/>
</dbReference>
<dbReference type="GO" id="GO:0055091">
    <property type="term" value="P:phospholipid homeostasis"/>
    <property type="evidence" value="ECO:0007669"/>
    <property type="project" value="TreeGrafter"/>
</dbReference>
<gene>
    <name evidence="9" type="ORF">TH66_18340</name>
    <name evidence="10" type="ORF">TR74_12860</name>
</gene>
<dbReference type="Proteomes" id="UP000070598">
    <property type="component" value="Unassembled WGS sequence"/>
</dbReference>
<evidence type="ECO:0000256" key="1">
    <source>
        <dbReference type="ARBA" id="ARBA00004651"/>
    </source>
</evidence>
<dbReference type="Proteomes" id="UP000070659">
    <property type="component" value="Unassembled WGS sequence"/>
</dbReference>
<keyword evidence="2" id="KW-1003">Cell membrane</keyword>
<keyword evidence="4 6" id="KW-1133">Transmembrane helix</keyword>
<dbReference type="PANTHER" id="PTHR34697">
    <property type="entry name" value="PHOSPHATIDYLGLYCEROL LYSYLTRANSFERASE"/>
    <property type="match status" value="1"/>
</dbReference>
<keyword evidence="5 6" id="KW-0472">Membrane</keyword>
<dbReference type="InterPro" id="IPR051211">
    <property type="entry name" value="PG_lysyltransferase"/>
</dbReference>
<dbReference type="GO" id="GO:0005886">
    <property type="term" value="C:plasma membrane"/>
    <property type="evidence" value="ECO:0007669"/>
    <property type="project" value="UniProtKB-SubCell"/>
</dbReference>
<reference evidence="10 12" key="2">
    <citation type="submission" date="2015-02" db="EMBL/GenBank/DDBJ databases">
        <title>Physiological reanalysis, assessment of diazotrophy, and genome sequences of multiple isolates of Streptomyces thermoautotrophicus.</title>
        <authorList>
            <person name="MacKellar D.C."/>
            <person name="Lieber L."/>
            <person name="Norman J."/>
            <person name="Bolger A."/>
            <person name="Tobin C."/>
            <person name="Murray J.W."/>
            <person name="Prell J."/>
        </authorList>
    </citation>
    <scope>NUCLEOTIDE SEQUENCE [LARGE SCALE GENOMIC DNA]</scope>
    <source>
        <strain evidence="10 12">UBT1</strain>
    </source>
</reference>
<organism evidence="10 11">
    <name type="scientific">Carbonactinospora thermoautotrophica</name>
    <dbReference type="NCBI Taxonomy" id="1469144"/>
    <lineage>
        <taxon>Bacteria</taxon>
        <taxon>Bacillati</taxon>
        <taxon>Actinomycetota</taxon>
        <taxon>Actinomycetes</taxon>
        <taxon>Kitasatosporales</taxon>
        <taxon>Carbonactinosporaceae</taxon>
        <taxon>Carbonactinospora</taxon>
    </lineage>
</organism>